<name>A0AAV6I9N2_9ERIC</name>
<feature type="region of interest" description="Disordered" evidence="1">
    <location>
        <begin position="78"/>
        <end position="98"/>
    </location>
</feature>
<gene>
    <name evidence="2" type="ORF">RHGRI_031207</name>
</gene>
<keyword evidence="3" id="KW-1185">Reference proteome</keyword>
<sequence>MMSRGATRVIRSVVGPSRCFSTAAARTIGTDSASAKILNGAAGFFPLNPGKASERAAVTWIRFPVMGARNASTVALDAKEQKEEEKVETGSAGGVAGGTGGTDDKAIIHNDVGSASLLGLRITPGRGTVLISAESKIIQLRLKNGIWRVSVTKKALPIHQGLRDEAEGPTFPGPP</sequence>
<evidence type="ECO:0000313" key="2">
    <source>
        <dbReference type="EMBL" id="KAG5524465.1"/>
    </source>
</evidence>
<reference evidence="2" key="1">
    <citation type="submission" date="2020-08" db="EMBL/GenBank/DDBJ databases">
        <title>Plant Genome Project.</title>
        <authorList>
            <person name="Zhang R.-G."/>
        </authorList>
    </citation>
    <scope>NUCLEOTIDE SEQUENCE</scope>
    <source>
        <strain evidence="2">WSP0</strain>
        <tissue evidence="2">Leaf</tissue>
    </source>
</reference>
<dbReference type="AlphaFoldDB" id="A0AAV6I9N2"/>
<protein>
    <submittedName>
        <fullName evidence="2">Uncharacterized protein</fullName>
    </submittedName>
</protein>
<accession>A0AAV6I9N2</accession>
<proteinExistence type="predicted"/>
<dbReference type="EMBL" id="JACTNZ010000011">
    <property type="protein sequence ID" value="KAG5524465.1"/>
    <property type="molecule type" value="Genomic_DNA"/>
</dbReference>
<feature type="compositionally biased region" description="Basic and acidic residues" evidence="1">
    <location>
        <begin position="78"/>
        <end position="88"/>
    </location>
</feature>
<evidence type="ECO:0000256" key="1">
    <source>
        <dbReference type="SAM" id="MobiDB-lite"/>
    </source>
</evidence>
<organism evidence="2 3">
    <name type="scientific">Rhododendron griersonianum</name>
    <dbReference type="NCBI Taxonomy" id="479676"/>
    <lineage>
        <taxon>Eukaryota</taxon>
        <taxon>Viridiplantae</taxon>
        <taxon>Streptophyta</taxon>
        <taxon>Embryophyta</taxon>
        <taxon>Tracheophyta</taxon>
        <taxon>Spermatophyta</taxon>
        <taxon>Magnoliopsida</taxon>
        <taxon>eudicotyledons</taxon>
        <taxon>Gunneridae</taxon>
        <taxon>Pentapetalae</taxon>
        <taxon>asterids</taxon>
        <taxon>Ericales</taxon>
        <taxon>Ericaceae</taxon>
        <taxon>Ericoideae</taxon>
        <taxon>Rhodoreae</taxon>
        <taxon>Rhododendron</taxon>
    </lineage>
</organism>
<comment type="caution">
    <text evidence="2">The sequence shown here is derived from an EMBL/GenBank/DDBJ whole genome shotgun (WGS) entry which is preliminary data.</text>
</comment>
<evidence type="ECO:0000313" key="3">
    <source>
        <dbReference type="Proteomes" id="UP000823749"/>
    </source>
</evidence>
<dbReference type="Proteomes" id="UP000823749">
    <property type="component" value="Chromosome 11"/>
</dbReference>